<dbReference type="Proteomes" id="UP000199513">
    <property type="component" value="Unassembled WGS sequence"/>
</dbReference>
<dbReference type="InterPro" id="IPR018711">
    <property type="entry name" value="NAGPA"/>
</dbReference>
<reference evidence="2 3" key="1">
    <citation type="submission" date="2016-10" db="EMBL/GenBank/DDBJ databases">
        <authorList>
            <person name="de Groot N.N."/>
        </authorList>
    </citation>
    <scope>NUCLEOTIDE SEQUENCE [LARGE SCALE GENOMIC DNA]</scope>
    <source>
        <strain>GEY</strain>
        <strain evidence="3">DSM 9560</strain>
    </source>
</reference>
<dbReference type="Pfam" id="PF09992">
    <property type="entry name" value="NAGPA"/>
    <property type="match status" value="1"/>
</dbReference>
<protein>
    <recommendedName>
        <fullName evidence="1">Phosphodiester glycosidase domain-containing protein</fullName>
    </recommendedName>
</protein>
<evidence type="ECO:0000313" key="3">
    <source>
        <dbReference type="Proteomes" id="UP000199513"/>
    </source>
</evidence>
<sequence length="325" mass="36241">MKYLLLFCKILIVWLLSIHVLFAQVKLSWQERTEIYQNLPSSIQIFEYQGNLPTNNRKVHIVLAKINLKDKNLEIKSIASQEGKGLEIVPEIAQKNQAILAINGGYFSFKPDTAKGGLSSVSLIVSEGKTIATNQFAVSRKDASNNTHICYPTRSAFGLRGRKPDIAWVYAEKGKNYFYQTPNPITDDFQQSQPTPKLPSKRKKWKVTEAMGGGPVLVENYQKRITDKEELFTQIAGINPRTAVGYSDRQEVIFLVVDGRQEISEGVTFEELADIFLGLGVKEAINLDGGGSSTFWVNGKVINSPSDKTGLRKVASVLVVKMKNK</sequence>
<dbReference type="EMBL" id="FONY01000015">
    <property type="protein sequence ID" value="SFF07793.1"/>
    <property type="molecule type" value="Genomic_DNA"/>
</dbReference>
<dbReference type="OrthoDB" id="9809781at2"/>
<dbReference type="RefSeq" id="WP_143090869.1">
    <property type="nucleotide sequence ID" value="NZ_FONY01000015.1"/>
</dbReference>
<name>A0A1I2FS10_9BACT</name>
<organism evidence="2 3">
    <name type="scientific">Thermoflexibacter ruber</name>
    <dbReference type="NCBI Taxonomy" id="1003"/>
    <lineage>
        <taxon>Bacteria</taxon>
        <taxon>Pseudomonadati</taxon>
        <taxon>Bacteroidota</taxon>
        <taxon>Cytophagia</taxon>
        <taxon>Cytophagales</taxon>
        <taxon>Thermoflexibacteraceae</taxon>
        <taxon>Thermoflexibacter</taxon>
    </lineage>
</organism>
<accession>A0A1I2FS10</accession>
<keyword evidence="3" id="KW-1185">Reference proteome</keyword>
<feature type="domain" description="Phosphodiester glycosidase" evidence="1">
    <location>
        <begin position="96"/>
        <end position="320"/>
    </location>
</feature>
<dbReference type="PANTHER" id="PTHR40446:SF2">
    <property type="entry name" value="N-ACETYLGLUCOSAMINE-1-PHOSPHODIESTER ALPHA-N-ACETYLGLUCOSAMINIDASE"/>
    <property type="match status" value="1"/>
</dbReference>
<dbReference type="PANTHER" id="PTHR40446">
    <property type="entry name" value="N-ACETYLGLUCOSAMINE-1-PHOSPHODIESTER ALPHA-N-ACETYLGLUCOSAMINIDASE"/>
    <property type="match status" value="1"/>
</dbReference>
<evidence type="ECO:0000259" key="1">
    <source>
        <dbReference type="Pfam" id="PF09992"/>
    </source>
</evidence>
<gene>
    <name evidence="2" type="ORF">SAMN04488541_101510</name>
</gene>
<dbReference type="AlphaFoldDB" id="A0A1I2FS10"/>
<proteinExistence type="predicted"/>
<evidence type="ECO:0000313" key="2">
    <source>
        <dbReference type="EMBL" id="SFF07793.1"/>
    </source>
</evidence>